<sequence length="55" mass="6106">MGQAVASALAREQQSIESLQQQPKTALGIIFHIILSNLRLQSSRNLYKQRTPASL</sequence>
<accession>A0A2N5SKC4</accession>
<reference evidence="1 2" key="1">
    <citation type="submission" date="2017-11" db="EMBL/GenBank/DDBJ databases">
        <title>De novo assembly and phasing of dikaryotic genomes from two isolates of Puccinia coronata f. sp. avenae, the causal agent of oat crown rust.</title>
        <authorList>
            <person name="Miller M.E."/>
            <person name="Zhang Y."/>
            <person name="Omidvar V."/>
            <person name="Sperschneider J."/>
            <person name="Schwessinger B."/>
            <person name="Raley C."/>
            <person name="Palmer J.M."/>
            <person name="Garnica D."/>
            <person name="Upadhyaya N."/>
            <person name="Rathjen J."/>
            <person name="Taylor J.M."/>
            <person name="Park R.F."/>
            <person name="Dodds P.N."/>
            <person name="Hirsch C.D."/>
            <person name="Kianian S.F."/>
            <person name="Figueroa M."/>
        </authorList>
    </citation>
    <scope>NUCLEOTIDE SEQUENCE [LARGE SCALE GENOMIC DNA]</scope>
    <source>
        <strain evidence="1">12SD80</strain>
    </source>
</reference>
<dbReference type="Proteomes" id="UP000235392">
    <property type="component" value="Unassembled WGS sequence"/>
</dbReference>
<comment type="caution">
    <text evidence="1">The sequence shown here is derived from an EMBL/GenBank/DDBJ whole genome shotgun (WGS) entry which is preliminary data.</text>
</comment>
<proteinExistence type="predicted"/>
<evidence type="ECO:0000313" key="1">
    <source>
        <dbReference type="EMBL" id="PLW13671.1"/>
    </source>
</evidence>
<dbReference type="AlphaFoldDB" id="A0A2N5SKC4"/>
<name>A0A2N5SKC4_9BASI</name>
<protein>
    <submittedName>
        <fullName evidence="1">Uncharacterized protein</fullName>
    </submittedName>
</protein>
<dbReference type="EMBL" id="PGCI01000844">
    <property type="protein sequence ID" value="PLW13671.1"/>
    <property type="molecule type" value="Genomic_DNA"/>
</dbReference>
<evidence type="ECO:0000313" key="2">
    <source>
        <dbReference type="Proteomes" id="UP000235392"/>
    </source>
</evidence>
<gene>
    <name evidence="1" type="ORF">PCASD_23393</name>
</gene>
<organism evidence="1 2">
    <name type="scientific">Puccinia coronata f. sp. avenae</name>
    <dbReference type="NCBI Taxonomy" id="200324"/>
    <lineage>
        <taxon>Eukaryota</taxon>
        <taxon>Fungi</taxon>
        <taxon>Dikarya</taxon>
        <taxon>Basidiomycota</taxon>
        <taxon>Pucciniomycotina</taxon>
        <taxon>Pucciniomycetes</taxon>
        <taxon>Pucciniales</taxon>
        <taxon>Pucciniaceae</taxon>
        <taxon>Puccinia</taxon>
    </lineage>
</organism>